<reference evidence="2 3" key="1">
    <citation type="submission" date="2020-04" db="EMBL/GenBank/DDBJ databases">
        <authorList>
            <person name="Alioto T."/>
            <person name="Alioto T."/>
            <person name="Gomez Garrido J."/>
        </authorList>
    </citation>
    <scope>NUCLEOTIDE SEQUENCE [LARGE SCALE GENOMIC DNA]</scope>
</reference>
<accession>A0A8S1D9N6</accession>
<gene>
    <name evidence="2" type="ORF">CLODIP_2_CD10114</name>
</gene>
<proteinExistence type="predicted"/>
<protein>
    <submittedName>
        <fullName evidence="2">Uncharacterized protein</fullName>
    </submittedName>
</protein>
<organism evidence="2 3">
    <name type="scientific">Cloeon dipterum</name>
    <dbReference type="NCBI Taxonomy" id="197152"/>
    <lineage>
        <taxon>Eukaryota</taxon>
        <taxon>Metazoa</taxon>
        <taxon>Ecdysozoa</taxon>
        <taxon>Arthropoda</taxon>
        <taxon>Hexapoda</taxon>
        <taxon>Insecta</taxon>
        <taxon>Pterygota</taxon>
        <taxon>Palaeoptera</taxon>
        <taxon>Ephemeroptera</taxon>
        <taxon>Pisciforma</taxon>
        <taxon>Baetidae</taxon>
        <taxon>Cloeon</taxon>
    </lineage>
</organism>
<evidence type="ECO:0000313" key="3">
    <source>
        <dbReference type="Proteomes" id="UP000494165"/>
    </source>
</evidence>
<evidence type="ECO:0000313" key="2">
    <source>
        <dbReference type="EMBL" id="CAB3376935.1"/>
    </source>
</evidence>
<name>A0A8S1D9N6_9INSE</name>
<feature type="compositionally biased region" description="Polar residues" evidence="1">
    <location>
        <begin position="1"/>
        <end position="13"/>
    </location>
</feature>
<comment type="caution">
    <text evidence="2">The sequence shown here is derived from an EMBL/GenBank/DDBJ whole genome shotgun (WGS) entry which is preliminary data.</text>
</comment>
<keyword evidence="3" id="KW-1185">Reference proteome</keyword>
<evidence type="ECO:0000256" key="1">
    <source>
        <dbReference type="SAM" id="MobiDB-lite"/>
    </source>
</evidence>
<dbReference type="Proteomes" id="UP000494165">
    <property type="component" value="Unassembled WGS sequence"/>
</dbReference>
<feature type="region of interest" description="Disordered" evidence="1">
    <location>
        <begin position="1"/>
        <end position="77"/>
    </location>
</feature>
<sequence length="131" mass="14837">MSSRPIQPNQSQAEGLPLSRRIPIGPKPPIPCPRKEEETPRAPPSPGLQQIRNESTGEERVETFSETSLAAAEPPPPLMKLVPTFKLQEFYTSSPSMQRKREKRKKQWRIFAFWARGIFGLKGPPKEANAY</sequence>
<dbReference type="AlphaFoldDB" id="A0A8S1D9N6"/>
<dbReference type="EMBL" id="CADEPI010000137">
    <property type="protein sequence ID" value="CAB3376935.1"/>
    <property type="molecule type" value="Genomic_DNA"/>
</dbReference>